<comment type="cofactor">
    <cofactor evidence="1 6">
        <name>heme</name>
        <dbReference type="ChEBI" id="CHEBI:30413"/>
    </cofactor>
</comment>
<evidence type="ECO:0008006" key="9">
    <source>
        <dbReference type="Google" id="ProtNLM"/>
    </source>
</evidence>
<protein>
    <recommendedName>
        <fullName evidence="9">Cytochrome P450</fullName>
    </recommendedName>
</protein>
<dbReference type="AlphaFoldDB" id="A0A8H5B0G9"/>
<proteinExistence type="inferred from homology"/>
<evidence type="ECO:0000256" key="4">
    <source>
        <dbReference type="ARBA" id="ARBA00022723"/>
    </source>
</evidence>
<dbReference type="CDD" id="cd00302">
    <property type="entry name" value="cytochrome_P450"/>
    <property type="match status" value="1"/>
</dbReference>
<dbReference type="SUPFAM" id="SSF48264">
    <property type="entry name" value="Cytochrome P450"/>
    <property type="match status" value="1"/>
</dbReference>
<evidence type="ECO:0000256" key="1">
    <source>
        <dbReference type="ARBA" id="ARBA00001971"/>
    </source>
</evidence>
<organism evidence="7 8">
    <name type="scientific">Psilocybe cf. subviscida</name>
    <dbReference type="NCBI Taxonomy" id="2480587"/>
    <lineage>
        <taxon>Eukaryota</taxon>
        <taxon>Fungi</taxon>
        <taxon>Dikarya</taxon>
        <taxon>Basidiomycota</taxon>
        <taxon>Agaricomycotina</taxon>
        <taxon>Agaricomycetes</taxon>
        <taxon>Agaricomycetidae</taxon>
        <taxon>Agaricales</taxon>
        <taxon>Agaricineae</taxon>
        <taxon>Strophariaceae</taxon>
        <taxon>Psilocybe</taxon>
    </lineage>
</organism>
<evidence type="ECO:0000256" key="6">
    <source>
        <dbReference type="PIRSR" id="PIRSR602403-1"/>
    </source>
</evidence>
<dbReference type="InterPro" id="IPR001128">
    <property type="entry name" value="Cyt_P450"/>
</dbReference>
<dbReference type="GO" id="GO:0004497">
    <property type="term" value="F:monooxygenase activity"/>
    <property type="evidence" value="ECO:0007669"/>
    <property type="project" value="InterPro"/>
</dbReference>
<evidence type="ECO:0000256" key="2">
    <source>
        <dbReference type="ARBA" id="ARBA00010617"/>
    </source>
</evidence>
<comment type="caution">
    <text evidence="7">The sequence shown here is derived from an EMBL/GenBank/DDBJ whole genome shotgun (WGS) entry which is preliminary data.</text>
</comment>
<dbReference type="Gene3D" id="1.10.630.10">
    <property type="entry name" value="Cytochrome P450"/>
    <property type="match status" value="1"/>
</dbReference>
<dbReference type="Pfam" id="PF00067">
    <property type="entry name" value="p450"/>
    <property type="match status" value="1"/>
</dbReference>
<dbReference type="InterPro" id="IPR002403">
    <property type="entry name" value="Cyt_P450_E_grp-IV"/>
</dbReference>
<dbReference type="EMBL" id="JAACJJ010000044">
    <property type="protein sequence ID" value="KAF5314304.1"/>
    <property type="molecule type" value="Genomic_DNA"/>
</dbReference>
<dbReference type="PRINTS" id="PR00465">
    <property type="entry name" value="EP450IV"/>
</dbReference>
<keyword evidence="8" id="KW-1185">Reference proteome</keyword>
<keyword evidence="4 6" id="KW-0479">Metal-binding</keyword>
<keyword evidence="3 6" id="KW-0349">Heme</keyword>
<dbReference type="InterPro" id="IPR036396">
    <property type="entry name" value="Cyt_P450_sf"/>
</dbReference>
<sequence length="523" mass="58614">MSNFSASAPATMNSTTTILADLAATAQSDSRIPVIGATVLLAAGTVAFFLRPPKIIDDSGIARLPGWVSSITAWSFFTKRHDFMFNGFAKTGQNLFQFRFLQHTVVCISGEEGRKVFHNDKDLDFTQGYQILLGGAPRLEQSSEAEYVPENMTWFNKNVAILFSKDRLADVLPSLLDDIHASLMRTMPEREGRIDPFRNVYDLIVQMTIRMVSCRSLSNDPAAVAEMWKYFDVIEKSATPFSLILPWIPTSATKNKEKATTDLYKFLVKYIEERRNSTPSSDAFDVLIANGLDNQAIVGFAMIIIFAGITNSSVNACWILIYLASHPEWKAKAIKEVKDLIANHSNPAYANDPLHKRLASIPISAWETQMPMVELILKETLRLTATGAALRRNTKGDLPIAGKMIKRGWFLVYSAADVHLNPNIYTNPDDFDPSRFEPGREEDKKEAYSFIAWGGGRHPCSGMKFAKLEIKMIVALFLEGFEYKLVDAQGNYPKNPPIPDINDLQRASPVGEPFFLQYKRLMD</sequence>
<dbReference type="OrthoDB" id="1055148at2759"/>
<comment type="similarity">
    <text evidence="2">Belongs to the cytochrome P450 family.</text>
</comment>
<evidence type="ECO:0000313" key="7">
    <source>
        <dbReference type="EMBL" id="KAF5314304.1"/>
    </source>
</evidence>
<dbReference type="PANTHER" id="PTHR24304:SF2">
    <property type="entry name" value="24-HYDROXYCHOLESTEROL 7-ALPHA-HYDROXYLASE"/>
    <property type="match status" value="1"/>
</dbReference>
<evidence type="ECO:0000256" key="5">
    <source>
        <dbReference type="ARBA" id="ARBA00023004"/>
    </source>
</evidence>
<evidence type="ECO:0000313" key="8">
    <source>
        <dbReference type="Proteomes" id="UP000567179"/>
    </source>
</evidence>
<dbReference type="InterPro" id="IPR050529">
    <property type="entry name" value="CYP450_sterol_14alpha_dmase"/>
</dbReference>
<reference evidence="7 8" key="1">
    <citation type="journal article" date="2020" name="ISME J.">
        <title>Uncovering the hidden diversity of litter-decomposition mechanisms in mushroom-forming fungi.</title>
        <authorList>
            <person name="Floudas D."/>
            <person name="Bentzer J."/>
            <person name="Ahren D."/>
            <person name="Johansson T."/>
            <person name="Persson P."/>
            <person name="Tunlid A."/>
        </authorList>
    </citation>
    <scope>NUCLEOTIDE SEQUENCE [LARGE SCALE GENOMIC DNA]</scope>
    <source>
        <strain evidence="7 8">CBS 101986</strain>
    </source>
</reference>
<dbReference type="GO" id="GO:0005506">
    <property type="term" value="F:iron ion binding"/>
    <property type="evidence" value="ECO:0007669"/>
    <property type="project" value="InterPro"/>
</dbReference>
<feature type="binding site" description="axial binding residue" evidence="6">
    <location>
        <position position="460"/>
    </location>
    <ligand>
        <name>heme</name>
        <dbReference type="ChEBI" id="CHEBI:30413"/>
    </ligand>
    <ligandPart>
        <name>Fe</name>
        <dbReference type="ChEBI" id="CHEBI:18248"/>
    </ligandPart>
</feature>
<accession>A0A8H5B0G9</accession>
<gene>
    <name evidence="7" type="ORF">D9619_011869</name>
</gene>
<dbReference type="PANTHER" id="PTHR24304">
    <property type="entry name" value="CYTOCHROME P450 FAMILY 7"/>
    <property type="match status" value="1"/>
</dbReference>
<dbReference type="GO" id="GO:0016705">
    <property type="term" value="F:oxidoreductase activity, acting on paired donors, with incorporation or reduction of molecular oxygen"/>
    <property type="evidence" value="ECO:0007669"/>
    <property type="project" value="InterPro"/>
</dbReference>
<dbReference type="Proteomes" id="UP000567179">
    <property type="component" value="Unassembled WGS sequence"/>
</dbReference>
<evidence type="ECO:0000256" key="3">
    <source>
        <dbReference type="ARBA" id="ARBA00022617"/>
    </source>
</evidence>
<name>A0A8H5B0G9_9AGAR</name>
<dbReference type="GO" id="GO:0020037">
    <property type="term" value="F:heme binding"/>
    <property type="evidence" value="ECO:0007669"/>
    <property type="project" value="InterPro"/>
</dbReference>
<keyword evidence="5 6" id="KW-0408">Iron</keyword>